<keyword evidence="1" id="KW-0472">Membrane</keyword>
<feature type="transmembrane region" description="Helical" evidence="1">
    <location>
        <begin position="204"/>
        <end position="221"/>
    </location>
</feature>
<evidence type="ECO:0000259" key="2">
    <source>
        <dbReference type="Pfam" id="PF20151"/>
    </source>
</evidence>
<protein>
    <recommendedName>
        <fullName evidence="2">DUF6533 domain-containing protein</fullName>
    </recommendedName>
</protein>
<evidence type="ECO:0000313" key="3">
    <source>
        <dbReference type="EMBL" id="KAE9392761.1"/>
    </source>
</evidence>
<feature type="transmembrane region" description="Helical" evidence="1">
    <location>
        <begin position="164"/>
        <end position="183"/>
    </location>
</feature>
<feature type="transmembrane region" description="Helical" evidence="1">
    <location>
        <begin position="84"/>
        <end position="105"/>
    </location>
</feature>
<evidence type="ECO:0000256" key="1">
    <source>
        <dbReference type="SAM" id="Phobius"/>
    </source>
</evidence>
<accession>A0A6A4H3V3</accession>
<reference evidence="3" key="1">
    <citation type="journal article" date="2019" name="Environ. Microbiol.">
        <title>Fungal ecological strategies reflected in gene transcription - a case study of two litter decomposers.</title>
        <authorList>
            <person name="Barbi F."/>
            <person name="Kohler A."/>
            <person name="Barry K."/>
            <person name="Baskaran P."/>
            <person name="Daum C."/>
            <person name="Fauchery L."/>
            <person name="Ihrmark K."/>
            <person name="Kuo A."/>
            <person name="LaButti K."/>
            <person name="Lipzen A."/>
            <person name="Morin E."/>
            <person name="Grigoriev I.V."/>
            <person name="Henrissat B."/>
            <person name="Lindahl B."/>
            <person name="Martin F."/>
        </authorList>
    </citation>
    <scope>NUCLEOTIDE SEQUENCE</scope>
    <source>
        <strain evidence="3">JB14</strain>
    </source>
</reference>
<dbReference type="AlphaFoldDB" id="A0A6A4H3V3"/>
<name>A0A6A4H3V3_9AGAR</name>
<organism evidence="3 4">
    <name type="scientific">Gymnopus androsaceus JB14</name>
    <dbReference type="NCBI Taxonomy" id="1447944"/>
    <lineage>
        <taxon>Eukaryota</taxon>
        <taxon>Fungi</taxon>
        <taxon>Dikarya</taxon>
        <taxon>Basidiomycota</taxon>
        <taxon>Agaricomycotina</taxon>
        <taxon>Agaricomycetes</taxon>
        <taxon>Agaricomycetidae</taxon>
        <taxon>Agaricales</taxon>
        <taxon>Marasmiineae</taxon>
        <taxon>Omphalotaceae</taxon>
        <taxon>Gymnopus</taxon>
    </lineage>
</organism>
<feature type="domain" description="DUF6533" evidence="2">
    <location>
        <begin position="15"/>
        <end position="60"/>
    </location>
</feature>
<proteinExistence type="predicted"/>
<dbReference type="EMBL" id="ML769588">
    <property type="protein sequence ID" value="KAE9392761.1"/>
    <property type="molecule type" value="Genomic_DNA"/>
</dbReference>
<dbReference type="OrthoDB" id="3341843at2759"/>
<dbReference type="Pfam" id="PF20151">
    <property type="entry name" value="DUF6533"/>
    <property type="match status" value="1"/>
</dbReference>
<dbReference type="InterPro" id="IPR045340">
    <property type="entry name" value="DUF6533"/>
</dbReference>
<feature type="transmembrane region" description="Helical" evidence="1">
    <location>
        <begin position="117"/>
        <end position="138"/>
    </location>
</feature>
<keyword evidence="4" id="KW-1185">Reference proteome</keyword>
<keyword evidence="1" id="KW-0812">Transmembrane</keyword>
<dbReference type="Proteomes" id="UP000799118">
    <property type="component" value="Unassembled WGS sequence"/>
</dbReference>
<evidence type="ECO:0000313" key="4">
    <source>
        <dbReference type="Proteomes" id="UP000799118"/>
    </source>
</evidence>
<sequence>MDIQNLTYFVFVDRYCSLVSQTLLVYDYLCTLDQEIELVWSKNLTVGSALFFVNRYLPFLDTVLLNVIFDIRHSSFSSDQCRRYLQLTAWLMFAGMVVSEVILMIRTAAMWNRKPVVNIFFILLTIMFMVPAIVFLNLELSSLEFGPPEMNLECIIVKIDNTLFIVYSILALSEVVIAIFTAIKAYQHLRRTQSPWVIRLYREGLLFYAYMLAFSVTNAWMDVIMPELGAPLQTLQRVFHSILCNRVLFMIFRGPGPSAVTGNPTFTSVNEDNRLQVQLPTFSPPATSTVSLSLDSESL</sequence>
<keyword evidence="1" id="KW-1133">Transmembrane helix</keyword>
<gene>
    <name evidence="3" type="ORF">BT96DRAFT_262219</name>
</gene>